<protein>
    <submittedName>
        <fullName evidence="1">Uncharacterized protein</fullName>
    </submittedName>
</protein>
<name>A0A932ZUK0_UNCTE</name>
<accession>A0A932ZUK0</accession>
<organism evidence="1 2">
    <name type="scientific">Tectimicrobiota bacterium</name>
    <dbReference type="NCBI Taxonomy" id="2528274"/>
    <lineage>
        <taxon>Bacteria</taxon>
        <taxon>Pseudomonadati</taxon>
        <taxon>Nitrospinota/Tectimicrobiota group</taxon>
        <taxon>Candidatus Tectimicrobiota</taxon>
    </lineage>
</organism>
<comment type="caution">
    <text evidence="1">The sequence shown here is derived from an EMBL/GenBank/DDBJ whole genome shotgun (WGS) entry which is preliminary data.</text>
</comment>
<proteinExistence type="predicted"/>
<gene>
    <name evidence="1" type="ORF">HY618_00110</name>
</gene>
<feature type="non-terminal residue" evidence="1">
    <location>
        <position position="61"/>
    </location>
</feature>
<dbReference type="EMBL" id="JACQRX010000005">
    <property type="protein sequence ID" value="MBI4250835.1"/>
    <property type="molecule type" value="Genomic_DNA"/>
</dbReference>
<evidence type="ECO:0000313" key="2">
    <source>
        <dbReference type="Proteomes" id="UP000752292"/>
    </source>
</evidence>
<evidence type="ECO:0000313" key="1">
    <source>
        <dbReference type="EMBL" id="MBI4250835.1"/>
    </source>
</evidence>
<reference evidence="1" key="1">
    <citation type="submission" date="2020-07" db="EMBL/GenBank/DDBJ databases">
        <title>Huge and variable diversity of episymbiotic CPR bacteria and DPANN archaea in groundwater ecosystems.</title>
        <authorList>
            <person name="He C.Y."/>
            <person name="Keren R."/>
            <person name="Whittaker M."/>
            <person name="Farag I.F."/>
            <person name="Doudna J."/>
            <person name="Cate J.H.D."/>
            <person name="Banfield J.F."/>
        </authorList>
    </citation>
    <scope>NUCLEOTIDE SEQUENCE</scope>
    <source>
        <strain evidence="1">NC_groundwater_1370_Ag_S-0.2um_69_93</strain>
    </source>
</reference>
<dbReference type="AlphaFoldDB" id="A0A932ZUK0"/>
<sequence>MAAAENKRLYVRYNIPVPVVVMAPVLSDLRLIPEDLSASGFQVVVLSKPALEMEIDCAVYV</sequence>
<dbReference type="Proteomes" id="UP000752292">
    <property type="component" value="Unassembled WGS sequence"/>
</dbReference>